<proteinExistence type="predicted"/>
<name>A0A538T0B8_UNCEI</name>
<dbReference type="AlphaFoldDB" id="A0A538T0B8"/>
<evidence type="ECO:0000256" key="1">
    <source>
        <dbReference type="SAM" id="MobiDB-lite"/>
    </source>
</evidence>
<reference evidence="2 3" key="1">
    <citation type="journal article" date="2019" name="Nat. Microbiol.">
        <title>Mediterranean grassland soil C-N compound turnover is dependent on rainfall and depth, and is mediated by genomically divergent microorganisms.</title>
        <authorList>
            <person name="Diamond S."/>
            <person name="Andeer P.F."/>
            <person name="Li Z."/>
            <person name="Crits-Christoph A."/>
            <person name="Burstein D."/>
            <person name="Anantharaman K."/>
            <person name="Lane K.R."/>
            <person name="Thomas B.C."/>
            <person name="Pan C."/>
            <person name="Northen T.R."/>
            <person name="Banfield J.F."/>
        </authorList>
    </citation>
    <scope>NUCLEOTIDE SEQUENCE [LARGE SCALE GENOMIC DNA]</scope>
    <source>
        <strain evidence="2">WS_6</strain>
    </source>
</reference>
<protein>
    <submittedName>
        <fullName evidence="2">Uncharacterized protein</fullName>
    </submittedName>
</protein>
<organism evidence="2 3">
    <name type="scientific">Eiseniibacteriota bacterium</name>
    <dbReference type="NCBI Taxonomy" id="2212470"/>
    <lineage>
        <taxon>Bacteria</taxon>
        <taxon>Candidatus Eiseniibacteriota</taxon>
    </lineage>
</organism>
<feature type="compositionally biased region" description="Basic and acidic residues" evidence="1">
    <location>
        <begin position="1"/>
        <end position="17"/>
    </location>
</feature>
<dbReference type="EMBL" id="VBOW01000070">
    <property type="protein sequence ID" value="TMQ57087.1"/>
    <property type="molecule type" value="Genomic_DNA"/>
</dbReference>
<accession>A0A538T0B8</accession>
<evidence type="ECO:0000313" key="3">
    <source>
        <dbReference type="Proteomes" id="UP000316852"/>
    </source>
</evidence>
<sequence>MGDRRGGAVAGDGRHPTVEPLPEHAAPTRLVQETLVRALNHIDTFEADRPGAFLAYLRPFL</sequence>
<feature type="region of interest" description="Disordered" evidence="1">
    <location>
        <begin position="1"/>
        <end position="26"/>
    </location>
</feature>
<gene>
    <name evidence="2" type="ORF">E6K76_11540</name>
</gene>
<comment type="caution">
    <text evidence="2">The sequence shown here is derived from an EMBL/GenBank/DDBJ whole genome shotgun (WGS) entry which is preliminary data.</text>
</comment>
<dbReference type="Proteomes" id="UP000316852">
    <property type="component" value="Unassembled WGS sequence"/>
</dbReference>
<evidence type="ECO:0000313" key="2">
    <source>
        <dbReference type="EMBL" id="TMQ57087.1"/>
    </source>
</evidence>